<dbReference type="Proteomes" id="UP000324241">
    <property type="component" value="Unassembled WGS sequence"/>
</dbReference>
<dbReference type="AlphaFoldDB" id="A0A5M9N9G4"/>
<feature type="transmembrane region" description="Helical" evidence="1">
    <location>
        <begin position="58"/>
        <end position="76"/>
    </location>
</feature>
<evidence type="ECO:0000313" key="3">
    <source>
        <dbReference type="EMBL" id="KAA8651257.1"/>
    </source>
</evidence>
<proteinExistence type="predicted"/>
<reference evidence="3 4" key="1">
    <citation type="submission" date="2019-08" db="EMBL/GenBank/DDBJ databases">
        <title>The genome sequence of a newly discovered highly antifungal drug resistant Aspergillus species, Aspergillus tanneri NIH 1004.</title>
        <authorList>
            <person name="Mounaud S."/>
            <person name="Singh I."/>
            <person name="Joardar V."/>
            <person name="Pakala S."/>
            <person name="Pakala S."/>
            <person name="Venepally P."/>
            <person name="Chung J.K."/>
            <person name="Losada L."/>
            <person name="Nierman W.C."/>
        </authorList>
    </citation>
    <scope>NUCLEOTIDE SEQUENCE [LARGE SCALE GENOMIC DNA]</scope>
    <source>
        <strain evidence="3 4">NIH1004</strain>
    </source>
</reference>
<dbReference type="InterPro" id="IPR049326">
    <property type="entry name" value="Rhodopsin_dom_fungi"/>
</dbReference>
<evidence type="ECO:0000259" key="2">
    <source>
        <dbReference type="Pfam" id="PF20684"/>
    </source>
</evidence>
<evidence type="ECO:0000256" key="1">
    <source>
        <dbReference type="SAM" id="Phobius"/>
    </source>
</evidence>
<comment type="caution">
    <text evidence="3">The sequence shown here is derived from an EMBL/GenBank/DDBJ whole genome shotgun (WGS) entry which is preliminary data.</text>
</comment>
<feature type="transmembrane region" description="Helical" evidence="1">
    <location>
        <begin position="20"/>
        <end position="46"/>
    </location>
</feature>
<dbReference type="GeneID" id="54322839"/>
<feature type="transmembrane region" description="Helical" evidence="1">
    <location>
        <begin position="100"/>
        <end position="122"/>
    </location>
</feature>
<gene>
    <name evidence="3" type="ORF">ATNIH1004_000137</name>
</gene>
<sequence>MSEPSLLPALEQITPNNHGATVSIITFVLLSASVIVVVAKAMSIVYLKRSLPSVDIPLWICMAIVFVQSILVQFAVDHGMGRHRNDISSNSFDMYNKLTYTAQLLFILVLSLSKISTVNLILSINPSERIQQCCLITQIGVGLWTLFALFGLAFQCSPPYWEYSATRCVGNGAILYPVTITNMVLDAAVVVIPVVMLWNVQMPKIRRVKISAAFASRLVVTVLNIIQVSYSGKYLNSTDLTDNPQRDYL</sequence>
<keyword evidence="1" id="KW-0812">Transmembrane</keyword>
<dbReference type="OrthoDB" id="3918601at2759"/>
<feature type="transmembrane region" description="Helical" evidence="1">
    <location>
        <begin position="174"/>
        <end position="198"/>
    </location>
</feature>
<feature type="transmembrane region" description="Helical" evidence="1">
    <location>
        <begin position="210"/>
        <end position="230"/>
    </location>
</feature>
<accession>A0A5M9N9G4</accession>
<dbReference type="RefSeq" id="XP_033430618.1">
    <property type="nucleotide sequence ID" value="XM_033564861.1"/>
</dbReference>
<keyword evidence="1" id="KW-1133">Transmembrane helix</keyword>
<protein>
    <recommendedName>
        <fullName evidence="2">Rhodopsin domain-containing protein</fullName>
    </recommendedName>
</protein>
<feature type="transmembrane region" description="Helical" evidence="1">
    <location>
        <begin position="134"/>
        <end position="154"/>
    </location>
</feature>
<dbReference type="PANTHER" id="PTHR38794:SF3">
    <property type="entry name" value="INTEGRAL MEMBRANE PROTEIN"/>
    <property type="match status" value="1"/>
</dbReference>
<keyword evidence="1" id="KW-0472">Membrane</keyword>
<dbReference type="PANTHER" id="PTHR38794">
    <property type="entry name" value="INTEGRAL MEMBRANE PROTEIN"/>
    <property type="match status" value="1"/>
</dbReference>
<organism evidence="3 4">
    <name type="scientific">Aspergillus tanneri</name>
    <dbReference type="NCBI Taxonomy" id="1220188"/>
    <lineage>
        <taxon>Eukaryota</taxon>
        <taxon>Fungi</taxon>
        <taxon>Dikarya</taxon>
        <taxon>Ascomycota</taxon>
        <taxon>Pezizomycotina</taxon>
        <taxon>Eurotiomycetes</taxon>
        <taxon>Eurotiomycetidae</taxon>
        <taxon>Eurotiales</taxon>
        <taxon>Aspergillaceae</taxon>
        <taxon>Aspergillus</taxon>
        <taxon>Aspergillus subgen. Circumdati</taxon>
    </lineage>
</organism>
<dbReference type="Pfam" id="PF20684">
    <property type="entry name" value="Fung_rhodopsin"/>
    <property type="match status" value="1"/>
</dbReference>
<name>A0A5M9N9G4_9EURO</name>
<dbReference type="VEuPathDB" id="FungiDB:EYZ11_006499"/>
<dbReference type="EMBL" id="QUQM01000002">
    <property type="protein sequence ID" value="KAA8651257.1"/>
    <property type="molecule type" value="Genomic_DNA"/>
</dbReference>
<evidence type="ECO:0000313" key="4">
    <source>
        <dbReference type="Proteomes" id="UP000324241"/>
    </source>
</evidence>
<feature type="domain" description="Rhodopsin" evidence="2">
    <location>
        <begin position="49"/>
        <end position="241"/>
    </location>
</feature>